<proteinExistence type="predicted"/>
<reference evidence="1 2" key="1">
    <citation type="journal article" date="2017" name="Gigascience">
        <title>Genome sequence of the small brown planthopper, Laodelphax striatellus.</title>
        <authorList>
            <person name="Zhu J."/>
            <person name="Jiang F."/>
            <person name="Wang X."/>
            <person name="Yang P."/>
            <person name="Bao Y."/>
            <person name="Zhao W."/>
            <person name="Wang W."/>
            <person name="Lu H."/>
            <person name="Wang Q."/>
            <person name="Cui N."/>
            <person name="Li J."/>
            <person name="Chen X."/>
            <person name="Luo L."/>
            <person name="Yu J."/>
            <person name="Kang L."/>
            <person name="Cui F."/>
        </authorList>
    </citation>
    <scope>NUCLEOTIDE SEQUENCE [LARGE SCALE GENOMIC DNA]</scope>
    <source>
        <strain evidence="1">Lst14</strain>
    </source>
</reference>
<comment type="caution">
    <text evidence="1">The sequence shown here is derived from an EMBL/GenBank/DDBJ whole genome shotgun (WGS) entry which is preliminary data.</text>
</comment>
<keyword evidence="2" id="KW-1185">Reference proteome</keyword>
<evidence type="ECO:0000313" key="1">
    <source>
        <dbReference type="EMBL" id="RZF41434.1"/>
    </source>
</evidence>
<organism evidence="1 2">
    <name type="scientific">Laodelphax striatellus</name>
    <name type="common">Small brown planthopper</name>
    <name type="synonym">Delphax striatella</name>
    <dbReference type="NCBI Taxonomy" id="195883"/>
    <lineage>
        <taxon>Eukaryota</taxon>
        <taxon>Metazoa</taxon>
        <taxon>Ecdysozoa</taxon>
        <taxon>Arthropoda</taxon>
        <taxon>Hexapoda</taxon>
        <taxon>Insecta</taxon>
        <taxon>Pterygota</taxon>
        <taxon>Neoptera</taxon>
        <taxon>Paraneoptera</taxon>
        <taxon>Hemiptera</taxon>
        <taxon>Auchenorrhyncha</taxon>
        <taxon>Fulgoroidea</taxon>
        <taxon>Delphacidae</taxon>
        <taxon>Criomorphinae</taxon>
        <taxon>Laodelphax</taxon>
    </lineage>
</organism>
<protein>
    <submittedName>
        <fullName evidence="1">Uncharacterized protein</fullName>
    </submittedName>
</protein>
<sequence>MKLYSVLNNAISHLSSVWGQHRFGRVFNKPTTPLIHSKLAGLFLEPKRTVVTDRFHGKRTKSRSNTNSHIGTEFLGKRVYF</sequence>
<dbReference type="AlphaFoldDB" id="A0A482X6N2"/>
<dbReference type="InParanoid" id="A0A482X6N2"/>
<gene>
    <name evidence="1" type="ORF">LSTR_LSTR000148</name>
</gene>
<accession>A0A482X6N2</accession>
<dbReference type="Proteomes" id="UP000291343">
    <property type="component" value="Unassembled WGS sequence"/>
</dbReference>
<dbReference type="EMBL" id="QKKF02016774">
    <property type="protein sequence ID" value="RZF41434.1"/>
    <property type="molecule type" value="Genomic_DNA"/>
</dbReference>
<evidence type="ECO:0000313" key="2">
    <source>
        <dbReference type="Proteomes" id="UP000291343"/>
    </source>
</evidence>
<name>A0A482X6N2_LAOST</name>